<dbReference type="EMBL" id="MLBF01000024">
    <property type="protein sequence ID" value="OLN30475.1"/>
    <property type="molecule type" value="Genomic_DNA"/>
</dbReference>
<feature type="domain" description="HIT" evidence="4">
    <location>
        <begin position="7"/>
        <end position="116"/>
    </location>
</feature>
<dbReference type="STRING" id="1888891.DSOL_3039"/>
<gene>
    <name evidence="5" type="ORF">DSOL_3039</name>
</gene>
<evidence type="ECO:0000313" key="6">
    <source>
        <dbReference type="Proteomes" id="UP000186102"/>
    </source>
</evidence>
<keyword evidence="5" id="KW-0378">Hydrolase</keyword>
<dbReference type="InterPro" id="IPR019808">
    <property type="entry name" value="Histidine_triad_CS"/>
</dbReference>
<evidence type="ECO:0000256" key="3">
    <source>
        <dbReference type="PROSITE-ProRule" id="PRU00464"/>
    </source>
</evidence>
<dbReference type="RefSeq" id="WP_075365571.1">
    <property type="nucleotide sequence ID" value="NZ_MLBF01000024.1"/>
</dbReference>
<sequence length="116" mass="12681">MHTSDCIFCQIAQRKIPSEIAYEDDEVIAFKDNQPLAPVHLLVIPKRHLRSLNDVTSEQEPLIAHLFGVIRRLAGEFGVAESGYRVVTNTGTDGGQVVGHLHFHLLGGQALNATIG</sequence>
<dbReference type="Pfam" id="PF01230">
    <property type="entry name" value="HIT"/>
    <property type="match status" value="1"/>
</dbReference>
<evidence type="ECO:0000256" key="1">
    <source>
        <dbReference type="PIRSR" id="PIRSR601310-1"/>
    </source>
</evidence>
<dbReference type="SUPFAM" id="SSF54197">
    <property type="entry name" value="HIT-like"/>
    <property type="match status" value="1"/>
</dbReference>
<dbReference type="OrthoDB" id="9784774at2"/>
<dbReference type="InterPro" id="IPR036265">
    <property type="entry name" value="HIT-like_sf"/>
</dbReference>
<accession>A0A1Q8QSZ2</accession>
<evidence type="ECO:0000259" key="4">
    <source>
        <dbReference type="PROSITE" id="PS51084"/>
    </source>
</evidence>
<name>A0A1Q8QSZ2_9FIRM</name>
<dbReference type="PROSITE" id="PS51084">
    <property type="entry name" value="HIT_2"/>
    <property type="match status" value="1"/>
</dbReference>
<dbReference type="Proteomes" id="UP000186102">
    <property type="component" value="Unassembled WGS sequence"/>
</dbReference>
<dbReference type="Gene3D" id="3.30.428.10">
    <property type="entry name" value="HIT-like"/>
    <property type="match status" value="1"/>
</dbReference>
<dbReference type="InterPro" id="IPR011146">
    <property type="entry name" value="HIT-like"/>
</dbReference>
<reference evidence="5 6" key="1">
    <citation type="submission" date="2016-09" db="EMBL/GenBank/DDBJ databases">
        <title>Complete genome of Desulfosporosinus sp. OL.</title>
        <authorList>
            <person name="Mardanov A."/>
            <person name="Beletsky A."/>
            <person name="Panova A."/>
            <person name="Karnachuk O."/>
            <person name="Ravin N."/>
        </authorList>
    </citation>
    <scope>NUCLEOTIDE SEQUENCE [LARGE SCALE GENOMIC DNA]</scope>
    <source>
        <strain evidence="5 6">OL</strain>
    </source>
</reference>
<keyword evidence="6" id="KW-1185">Reference proteome</keyword>
<dbReference type="PANTHER" id="PTHR23089">
    <property type="entry name" value="HISTIDINE TRIAD HIT PROTEIN"/>
    <property type="match status" value="1"/>
</dbReference>
<protein>
    <submittedName>
        <fullName evidence="5">HIT family hydrolase</fullName>
    </submittedName>
</protein>
<dbReference type="PROSITE" id="PS00892">
    <property type="entry name" value="HIT_1"/>
    <property type="match status" value="1"/>
</dbReference>
<dbReference type="GO" id="GO:0016787">
    <property type="term" value="F:hydrolase activity"/>
    <property type="evidence" value="ECO:0007669"/>
    <property type="project" value="UniProtKB-KW"/>
</dbReference>
<proteinExistence type="predicted"/>
<dbReference type="AlphaFoldDB" id="A0A1Q8QSZ2"/>
<dbReference type="PRINTS" id="PR00332">
    <property type="entry name" value="HISTRIAD"/>
</dbReference>
<feature type="short sequence motif" description="Histidine triad motif" evidence="2 3">
    <location>
        <begin position="100"/>
        <end position="104"/>
    </location>
</feature>
<feature type="active site" description="Tele-AMP-histidine intermediate" evidence="1">
    <location>
        <position position="102"/>
    </location>
</feature>
<comment type="caution">
    <text evidence="5">The sequence shown here is derived from an EMBL/GenBank/DDBJ whole genome shotgun (WGS) entry which is preliminary data.</text>
</comment>
<evidence type="ECO:0000313" key="5">
    <source>
        <dbReference type="EMBL" id="OLN30475.1"/>
    </source>
</evidence>
<dbReference type="CDD" id="cd01276">
    <property type="entry name" value="PKCI_related"/>
    <property type="match status" value="1"/>
</dbReference>
<organism evidence="5 6">
    <name type="scientific">Desulfosporosinus metallidurans</name>
    <dbReference type="NCBI Taxonomy" id="1888891"/>
    <lineage>
        <taxon>Bacteria</taxon>
        <taxon>Bacillati</taxon>
        <taxon>Bacillota</taxon>
        <taxon>Clostridia</taxon>
        <taxon>Eubacteriales</taxon>
        <taxon>Desulfitobacteriaceae</taxon>
        <taxon>Desulfosporosinus</taxon>
    </lineage>
</organism>
<dbReference type="InterPro" id="IPR001310">
    <property type="entry name" value="Histidine_triad_HIT"/>
</dbReference>
<evidence type="ECO:0000256" key="2">
    <source>
        <dbReference type="PIRSR" id="PIRSR601310-3"/>
    </source>
</evidence>